<keyword evidence="1" id="KW-1133">Transmembrane helix</keyword>
<keyword evidence="3" id="KW-1185">Reference proteome</keyword>
<evidence type="ECO:0000313" key="2">
    <source>
        <dbReference type="EMBL" id="SHI14442.1"/>
    </source>
</evidence>
<dbReference type="Proteomes" id="UP000183954">
    <property type="component" value="Unassembled WGS sequence"/>
</dbReference>
<accession>A0A1M5YQY1</accession>
<organism evidence="2 3">
    <name type="scientific">Desulfosporosinus lacus DSM 15449</name>
    <dbReference type="NCBI Taxonomy" id="1121420"/>
    <lineage>
        <taxon>Bacteria</taxon>
        <taxon>Bacillati</taxon>
        <taxon>Bacillota</taxon>
        <taxon>Clostridia</taxon>
        <taxon>Eubacteriales</taxon>
        <taxon>Desulfitobacteriaceae</taxon>
        <taxon>Desulfosporosinus</taxon>
    </lineage>
</organism>
<proteinExistence type="predicted"/>
<dbReference type="EMBL" id="FQXJ01000008">
    <property type="protein sequence ID" value="SHI14442.1"/>
    <property type="molecule type" value="Genomic_DNA"/>
</dbReference>
<gene>
    <name evidence="2" type="ORF">SAMN02746098_02670</name>
</gene>
<protein>
    <submittedName>
        <fullName evidence="2">Uncharacterized protein</fullName>
    </submittedName>
</protein>
<reference evidence="3" key="1">
    <citation type="submission" date="2016-11" db="EMBL/GenBank/DDBJ databases">
        <authorList>
            <person name="Varghese N."/>
            <person name="Submissions S."/>
        </authorList>
    </citation>
    <scope>NUCLEOTIDE SEQUENCE [LARGE SCALE GENOMIC DNA]</scope>
    <source>
        <strain evidence="3">DSM 15449</strain>
    </source>
</reference>
<keyword evidence="1" id="KW-0472">Membrane</keyword>
<name>A0A1M5YQY1_9FIRM</name>
<dbReference type="AlphaFoldDB" id="A0A1M5YQY1"/>
<feature type="transmembrane region" description="Helical" evidence="1">
    <location>
        <begin position="12"/>
        <end position="41"/>
    </location>
</feature>
<dbReference type="RefSeq" id="WP_073030215.1">
    <property type="nucleotide sequence ID" value="NZ_FQXJ01000008.1"/>
</dbReference>
<dbReference type="OrthoDB" id="1799169at2"/>
<keyword evidence="1" id="KW-0812">Transmembrane</keyword>
<evidence type="ECO:0000313" key="3">
    <source>
        <dbReference type="Proteomes" id="UP000183954"/>
    </source>
</evidence>
<sequence>MPKLNRILWSLAILFIVITTVIFSFGIILVGAATLSLYGIYRHYFPKKKLPKHPNSRSQVYTFGEIIDIKSEVIHDTIDVKKIR</sequence>
<evidence type="ECO:0000256" key="1">
    <source>
        <dbReference type="SAM" id="Phobius"/>
    </source>
</evidence>